<comment type="caution">
    <text evidence="1">The sequence shown here is derived from an EMBL/GenBank/DDBJ whole genome shotgun (WGS) entry which is preliminary data.</text>
</comment>
<dbReference type="OrthoDB" id="2015333at2759"/>
<keyword evidence="2" id="KW-1185">Reference proteome</keyword>
<reference evidence="1 2" key="1">
    <citation type="journal article" date="2017" name="Genome Biol.">
        <title>New reference genome sequences of hot pepper reveal the massive evolution of plant disease-resistance genes by retroduplication.</title>
        <authorList>
            <person name="Kim S."/>
            <person name="Park J."/>
            <person name="Yeom S.I."/>
            <person name="Kim Y.M."/>
            <person name="Seo E."/>
            <person name="Kim K.T."/>
            <person name="Kim M.S."/>
            <person name="Lee J.M."/>
            <person name="Cheong K."/>
            <person name="Shin H.S."/>
            <person name="Kim S.B."/>
            <person name="Han K."/>
            <person name="Lee J."/>
            <person name="Park M."/>
            <person name="Lee H.A."/>
            <person name="Lee H.Y."/>
            <person name="Lee Y."/>
            <person name="Oh S."/>
            <person name="Lee J.H."/>
            <person name="Choi E."/>
            <person name="Choi E."/>
            <person name="Lee S.E."/>
            <person name="Jeon J."/>
            <person name="Kim H."/>
            <person name="Choi G."/>
            <person name="Song H."/>
            <person name="Lee J."/>
            <person name="Lee S.C."/>
            <person name="Kwon J.K."/>
            <person name="Lee H.Y."/>
            <person name="Koo N."/>
            <person name="Hong Y."/>
            <person name="Kim R.W."/>
            <person name="Kang W.H."/>
            <person name="Huh J.H."/>
            <person name="Kang B.C."/>
            <person name="Yang T.J."/>
            <person name="Lee Y.H."/>
            <person name="Bennetzen J.L."/>
            <person name="Choi D."/>
        </authorList>
    </citation>
    <scope>NUCLEOTIDE SEQUENCE [LARGE SCALE GENOMIC DNA]</scope>
    <source>
        <strain evidence="2">cv. PBC81</strain>
    </source>
</reference>
<accession>A0A2G2W9Z3</accession>
<dbReference type="Proteomes" id="UP000224567">
    <property type="component" value="Unassembled WGS sequence"/>
</dbReference>
<proteinExistence type="predicted"/>
<protein>
    <submittedName>
        <fullName evidence="1">Uncharacterized protein</fullName>
    </submittedName>
</protein>
<organism evidence="1 2">
    <name type="scientific">Capsicum baccatum</name>
    <name type="common">Peruvian pepper</name>
    <dbReference type="NCBI Taxonomy" id="33114"/>
    <lineage>
        <taxon>Eukaryota</taxon>
        <taxon>Viridiplantae</taxon>
        <taxon>Streptophyta</taxon>
        <taxon>Embryophyta</taxon>
        <taxon>Tracheophyta</taxon>
        <taxon>Spermatophyta</taxon>
        <taxon>Magnoliopsida</taxon>
        <taxon>eudicotyledons</taxon>
        <taxon>Gunneridae</taxon>
        <taxon>Pentapetalae</taxon>
        <taxon>asterids</taxon>
        <taxon>lamiids</taxon>
        <taxon>Solanales</taxon>
        <taxon>Solanaceae</taxon>
        <taxon>Solanoideae</taxon>
        <taxon>Capsiceae</taxon>
        <taxon>Capsicum</taxon>
    </lineage>
</organism>
<evidence type="ECO:0000313" key="2">
    <source>
        <dbReference type="Proteomes" id="UP000224567"/>
    </source>
</evidence>
<dbReference type="AlphaFoldDB" id="A0A2G2W9Z3"/>
<reference evidence="2" key="2">
    <citation type="journal article" date="2017" name="J. Anim. Genet.">
        <title>Multiple reference genome sequences of hot pepper reveal the massive evolution of plant disease resistance genes by retroduplication.</title>
        <authorList>
            <person name="Kim S."/>
            <person name="Park J."/>
            <person name="Yeom S.-I."/>
            <person name="Kim Y.-M."/>
            <person name="Seo E."/>
            <person name="Kim K.-T."/>
            <person name="Kim M.-S."/>
            <person name="Lee J.M."/>
            <person name="Cheong K."/>
            <person name="Shin H.-S."/>
            <person name="Kim S.-B."/>
            <person name="Han K."/>
            <person name="Lee J."/>
            <person name="Park M."/>
            <person name="Lee H.-A."/>
            <person name="Lee H.-Y."/>
            <person name="Lee Y."/>
            <person name="Oh S."/>
            <person name="Lee J.H."/>
            <person name="Choi E."/>
            <person name="Choi E."/>
            <person name="Lee S.E."/>
            <person name="Jeon J."/>
            <person name="Kim H."/>
            <person name="Choi G."/>
            <person name="Song H."/>
            <person name="Lee J."/>
            <person name="Lee S.-C."/>
            <person name="Kwon J.-K."/>
            <person name="Lee H.-Y."/>
            <person name="Koo N."/>
            <person name="Hong Y."/>
            <person name="Kim R.W."/>
            <person name="Kang W.-H."/>
            <person name="Huh J.H."/>
            <person name="Kang B.-C."/>
            <person name="Yang T.-J."/>
            <person name="Lee Y.-H."/>
            <person name="Bennetzen J.L."/>
            <person name="Choi D."/>
        </authorList>
    </citation>
    <scope>NUCLEOTIDE SEQUENCE [LARGE SCALE GENOMIC DNA]</scope>
    <source>
        <strain evidence="2">cv. PBC81</strain>
    </source>
</reference>
<evidence type="ECO:0000313" key="1">
    <source>
        <dbReference type="EMBL" id="PHT42012.1"/>
    </source>
</evidence>
<gene>
    <name evidence="1" type="ORF">CQW23_20866</name>
</gene>
<dbReference type="STRING" id="33114.A0A2G2W9Z3"/>
<name>A0A2G2W9Z3_CAPBA</name>
<dbReference type="EMBL" id="MLFT02000008">
    <property type="protein sequence ID" value="PHT42012.1"/>
    <property type="molecule type" value="Genomic_DNA"/>
</dbReference>
<sequence length="198" mass="22592">MHITCTLQVSVQYTLALIHLRSCARISLSTSSKRPFPDNGEHLTEDTIAFFPAADRLEHYIMQVIISTCADGTSDAYHRKLNLFRVRNLFLGFFLYFDIGLDADYLIKQQWPLLFIIPTSVSSFSKEVLKQLGWGIRPSRTCSEPLKQSTCSWENLVGVYYFALVKLCFTANLLLPGQPNLPHMEPIIFPAWTQQVLC</sequence>